<dbReference type="PROSITE" id="PS51257">
    <property type="entry name" value="PROKAR_LIPOPROTEIN"/>
    <property type="match status" value="1"/>
</dbReference>
<feature type="region of interest" description="Disordered" evidence="1">
    <location>
        <begin position="54"/>
        <end position="88"/>
    </location>
</feature>
<dbReference type="Pfam" id="PF12685">
    <property type="entry name" value="SpoIIIAH"/>
    <property type="match status" value="1"/>
</dbReference>
<dbReference type="Proteomes" id="UP000192731">
    <property type="component" value="Unassembled WGS sequence"/>
</dbReference>
<feature type="compositionally biased region" description="Basic and acidic residues" evidence="1">
    <location>
        <begin position="56"/>
        <end position="88"/>
    </location>
</feature>
<dbReference type="Gene3D" id="1.10.287.4300">
    <property type="entry name" value="Stage III sporulation protein AH-like"/>
    <property type="match status" value="1"/>
</dbReference>
<dbReference type="EMBL" id="FWWT01000022">
    <property type="protein sequence ID" value="SMB94840.1"/>
    <property type="molecule type" value="Genomic_DNA"/>
</dbReference>
<evidence type="ECO:0000313" key="3">
    <source>
        <dbReference type="Proteomes" id="UP000192731"/>
    </source>
</evidence>
<dbReference type="InterPro" id="IPR024232">
    <property type="entry name" value="SpoIIIAH"/>
</dbReference>
<evidence type="ECO:0000313" key="2">
    <source>
        <dbReference type="EMBL" id="SMB94840.1"/>
    </source>
</evidence>
<protein>
    <submittedName>
        <fullName evidence="2">Stage III sporulation protein AH</fullName>
    </submittedName>
</protein>
<dbReference type="InterPro" id="IPR038503">
    <property type="entry name" value="SpoIIIAH_sf"/>
</dbReference>
<gene>
    <name evidence="2" type="ORF">SAMN00017405_0282</name>
</gene>
<accession>A0A1W1VNN8</accession>
<organism evidence="2 3">
    <name type="scientific">Desulfonispora thiosulfatigenes DSM 11270</name>
    <dbReference type="NCBI Taxonomy" id="656914"/>
    <lineage>
        <taxon>Bacteria</taxon>
        <taxon>Bacillati</taxon>
        <taxon>Bacillota</taxon>
        <taxon>Clostridia</taxon>
        <taxon>Eubacteriales</taxon>
        <taxon>Peptococcaceae</taxon>
        <taxon>Desulfonispora</taxon>
    </lineage>
</organism>
<proteinExistence type="predicted"/>
<dbReference type="AlphaFoldDB" id="A0A1W1VNN8"/>
<name>A0A1W1VNN8_DESTI</name>
<keyword evidence="3" id="KW-1185">Reference proteome</keyword>
<reference evidence="2 3" key="1">
    <citation type="submission" date="2017-04" db="EMBL/GenBank/DDBJ databases">
        <authorList>
            <person name="Afonso C.L."/>
            <person name="Miller P.J."/>
            <person name="Scott M.A."/>
            <person name="Spackman E."/>
            <person name="Goraichik I."/>
            <person name="Dimitrov K.M."/>
            <person name="Suarez D.L."/>
            <person name="Swayne D.E."/>
        </authorList>
    </citation>
    <scope>NUCLEOTIDE SEQUENCE [LARGE SCALE GENOMIC DNA]</scope>
    <source>
        <strain evidence="2 3">DSM 11270</strain>
    </source>
</reference>
<dbReference type="RefSeq" id="WP_084054095.1">
    <property type="nucleotide sequence ID" value="NZ_FWWT01000022.1"/>
</dbReference>
<dbReference type="OrthoDB" id="1680784at2"/>
<evidence type="ECO:0000256" key="1">
    <source>
        <dbReference type="SAM" id="MobiDB-lite"/>
    </source>
</evidence>
<dbReference type="STRING" id="656914.SAMN00017405_0282"/>
<sequence>MMFLIKIRNVMIVTLVILGCSFMYMGMSGFADKYKLALDDSIIEELNETTQVVAKGNKEKDQIESKEKDQTPNKDQDKQKGGDGEKVIQDDQTTVKQSIIEKNSEFFVDFRIKREKDHASQIEVLREIVDNPNSSAEIRTKAQEELLVVSKDISLESKIENLFKAKEYKEAVAVVQNETATIIIKADTLKETDVSKLGDLVIKATGFTLDNISIIPKK</sequence>